<dbReference type="GO" id="GO:0006105">
    <property type="term" value="P:succinate metabolic process"/>
    <property type="evidence" value="ECO:0007669"/>
    <property type="project" value="TreeGrafter"/>
</dbReference>
<dbReference type="GO" id="GO:0034553">
    <property type="term" value="P:mitochondrial respiratory chain complex II assembly"/>
    <property type="evidence" value="ECO:0007669"/>
    <property type="project" value="UniProtKB-UniRule"/>
</dbReference>
<dbReference type="RefSeq" id="XP_044547390.1">
    <property type="nucleotide sequence ID" value="XM_044695917.1"/>
</dbReference>
<comment type="similarity">
    <text evidence="2 6">Belongs to the complex I LYR family. SDHAF3 subfamily.</text>
</comment>
<dbReference type="GO" id="GO:0005759">
    <property type="term" value="C:mitochondrial matrix"/>
    <property type="evidence" value="ECO:0007669"/>
    <property type="project" value="UniProtKB-SubCell"/>
</dbReference>
<dbReference type="PANTHER" id="PTHR13137">
    <property type="entry name" value="DC11 ACN9 HOMOLOG"/>
    <property type="match status" value="1"/>
</dbReference>
<comment type="function">
    <text evidence="6">Plays an essential role in the assembly of succinate dehydrogenase (SDH), an enzyme complex (also referred to as respiratory complex II) that is a component of both the tricarboxylic acid (TCA) cycle and the mitochondrial electron transport chain, and which couples the oxidation of succinate to fumarate with the reduction of ubiquinone (coenzyme Q) to ubiquinol. Promotes maturation of the iron-sulfur protein subunit of the SDH catalytic dimer, protecting it from the deleterious effects of oxidants. May act together with SDHAF1.</text>
</comment>
<comment type="subunit">
    <text evidence="6">Interacts with the iron-sulfur protein subunit within the SDH catalytic dimer.</text>
</comment>
<name>A0AA88KJN1_NAELO</name>
<evidence type="ECO:0000256" key="5">
    <source>
        <dbReference type="ARBA" id="ARBA00023186"/>
    </source>
</evidence>
<comment type="caution">
    <text evidence="7">The sequence shown here is derived from an EMBL/GenBank/DDBJ whole genome shotgun (WGS) entry which is preliminary data.</text>
</comment>
<evidence type="ECO:0000256" key="6">
    <source>
        <dbReference type="RuleBase" id="RU368039"/>
    </source>
</evidence>
<dbReference type="Pfam" id="PF13233">
    <property type="entry name" value="Complex1_LYR_2"/>
    <property type="match status" value="1"/>
</dbReference>
<proteinExistence type="inferred from homology"/>
<reference evidence="7 8" key="1">
    <citation type="journal article" date="2018" name="BMC Genomics">
        <title>The genome of Naegleria lovaniensis, the basis for a comparative approach to unravel pathogenicity factors of the human pathogenic amoeba N. fowleri.</title>
        <authorList>
            <person name="Liechti N."/>
            <person name="Schurch N."/>
            <person name="Bruggmann R."/>
            <person name="Wittwer M."/>
        </authorList>
    </citation>
    <scope>NUCLEOTIDE SEQUENCE [LARGE SCALE GENOMIC DNA]</scope>
    <source>
        <strain evidence="7 8">ATCC 30569</strain>
    </source>
</reference>
<keyword evidence="5 6" id="KW-0143">Chaperone</keyword>
<comment type="subcellular location">
    <subcellularLocation>
        <location evidence="1 6">Mitochondrion matrix</location>
    </subcellularLocation>
</comment>
<evidence type="ECO:0000256" key="1">
    <source>
        <dbReference type="ARBA" id="ARBA00004305"/>
    </source>
</evidence>
<keyword evidence="3" id="KW-0809">Transit peptide</keyword>
<keyword evidence="4 6" id="KW-0496">Mitochondrion</keyword>
<dbReference type="GeneID" id="68098549"/>
<protein>
    <recommendedName>
        <fullName evidence="6">Succinate dehydrogenase assembly factor 3</fullName>
        <shortName evidence="6">SDH assembly factor 3</shortName>
        <shortName evidence="6">SDHAF3</shortName>
    </recommendedName>
</protein>
<evidence type="ECO:0000313" key="7">
    <source>
        <dbReference type="EMBL" id="KAG2381710.1"/>
    </source>
</evidence>
<dbReference type="CDD" id="cd20270">
    <property type="entry name" value="Complex1_LYR_SDHAF3_LYRM10"/>
    <property type="match status" value="1"/>
</dbReference>
<sequence>MSSSSTPYFFRFAKDLSQLPFRTMEWKYTCLSLYRQILKQHSRKLVPQQRFLGDAYVKQEFKLNKTGDEQYARPFVEEWMHYYNILAESESPGEIGQEFPHEEYETMSKEQQEQFLKLKEETEKVREYLKEVAKPDWKSATIEKN</sequence>
<evidence type="ECO:0000256" key="2">
    <source>
        <dbReference type="ARBA" id="ARBA00006020"/>
    </source>
</evidence>
<dbReference type="AlphaFoldDB" id="A0AA88KJN1"/>
<accession>A0AA88KJN1</accession>
<evidence type="ECO:0000313" key="8">
    <source>
        <dbReference type="Proteomes" id="UP000816034"/>
    </source>
</evidence>
<evidence type="ECO:0000256" key="3">
    <source>
        <dbReference type="ARBA" id="ARBA00022946"/>
    </source>
</evidence>
<dbReference type="EMBL" id="PYSW02000026">
    <property type="protein sequence ID" value="KAG2381710.1"/>
    <property type="molecule type" value="Genomic_DNA"/>
</dbReference>
<keyword evidence="8" id="KW-1185">Reference proteome</keyword>
<organism evidence="7 8">
    <name type="scientific">Naegleria lovaniensis</name>
    <name type="common">Amoeba</name>
    <dbReference type="NCBI Taxonomy" id="51637"/>
    <lineage>
        <taxon>Eukaryota</taxon>
        <taxon>Discoba</taxon>
        <taxon>Heterolobosea</taxon>
        <taxon>Tetramitia</taxon>
        <taxon>Eutetramitia</taxon>
        <taxon>Vahlkampfiidae</taxon>
        <taxon>Naegleria</taxon>
    </lineage>
</organism>
<evidence type="ECO:0000256" key="4">
    <source>
        <dbReference type="ARBA" id="ARBA00023128"/>
    </source>
</evidence>
<dbReference type="GO" id="GO:0005758">
    <property type="term" value="C:mitochondrial intermembrane space"/>
    <property type="evidence" value="ECO:0007669"/>
    <property type="project" value="TreeGrafter"/>
</dbReference>
<dbReference type="PANTHER" id="PTHR13137:SF6">
    <property type="entry name" value="SUCCINATE DEHYDROGENASE ASSEMBLY FACTOR 3, MITOCHONDRIAL"/>
    <property type="match status" value="1"/>
</dbReference>
<gene>
    <name evidence="7" type="ORF">C9374_006094</name>
</gene>
<dbReference type="Proteomes" id="UP000816034">
    <property type="component" value="Unassembled WGS sequence"/>
</dbReference>
<dbReference type="InterPro" id="IPR008381">
    <property type="entry name" value="SDHAF3/Sdh7"/>
</dbReference>